<proteinExistence type="predicted"/>
<evidence type="ECO:0008006" key="4">
    <source>
        <dbReference type="Google" id="ProtNLM"/>
    </source>
</evidence>
<gene>
    <name evidence="2" type="ORF">GCM10023189_44750</name>
</gene>
<comment type="caution">
    <text evidence="2">The sequence shown here is derived from an EMBL/GenBank/DDBJ whole genome shotgun (WGS) entry which is preliminary data.</text>
</comment>
<reference evidence="3" key="1">
    <citation type="journal article" date="2019" name="Int. J. Syst. Evol. Microbiol.">
        <title>The Global Catalogue of Microorganisms (GCM) 10K type strain sequencing project: providing services to taxonomists for standard genome sequencing and annotation.</title>
        <authorList>
            <consortium name="The Broad Institute Genomics Platform"/>
            <consortium name="The Broad Institute Genome Sequencing Center for Infectious Disease"/>
            <person name="Wu L."/>
            <person name="Ma J."/>
        </authorList>
    </citation>
    <scope>NUCLEOTIDE SEQUENCE [LARGE SCALE GENOMIC DNA]</scope>
    <source>
        <strain evidence="3">JCM 17927</strain>
    </source>
</reference>
<sequence length="135" mass="15730">MKALLSILCLTMLATACQQETLNIEAPYRVKLQVYTPDVALRARQAQPLMLDLRTDSYYKQYGYRLMYYQQSGLGRLFRDTTAIRQRMPVEIPLGQSRWSFIPETTGINEVILIAQQERGYTRPDTLHIRFQVNP</sequence>
<dbReference type="Proteomes" id="UP001501175">
    <property type="component" value="Unassembled WGS sequence"/>
</dbReference>
<dbReference type="RefSeq" id="WP_345247250.1">
    <property type="nucleotide sequence ID" value="NZ_BAABHD010000078.1"/>
</dbReference>
<feature type="chain" id="PRO_5045668716" description="Gliding motility-associated lipoprotein GldH" evidence="1">
    <location>
        <begin position="19"/>
        <end position="135"/>
    </location>
</feature>
<dbReference type="EMBL" id="BAABHD010000078">
    <property type="protein sequence ID" value="GAA4464870.1"/>
    <property type="molecule type" value="Genomic_DNA"/>
</dbReference>
<evidence type="ECO:0000256" key="1">
    <source>
        <dbReference type="SAM" id="SignalP"/>
    </source>
</evidence>
<keyword evidence="1" id="KW-0732">Signal</keyword>
<dbReference type="PROSITE" id="PS51257">
    <property type="entry name" value="PROKAR_LIPOPROTEIN"/>
    <property type="match status" value="1"/>
</dbReference>
<keyword evidence="3" id="KW-1185">Reference proteome</keyword>
<dbReference type="Gene3D" id="2.60.40.2410">
    <property type="entry name" value="Uncharacterised protein PF12988, DUF3872"/>
    <property type="match status" value="1"/>
</dbReference>
<organism evidence="2 3">
    <name type="scientific">Nibrella saemangeumensis</name>
    <dbReference type="NCBI Taxonomy" id="1084526"/>
    <lineage>
        <taxon>Bacteria</taxon>
        <taxon>Pseudomonadati</taxon>
        <taxon>Bacteroidota</taxon>
        <taxon>Cytophagia</taxon>
        <taxon>Cytophagales</taxon>
        <taxon>Spirosomataceae</taxon>
        <taxon>Nibrella</taxon>
    </lineage>
</organism>
<feature type="signal peptide" evidence="1">
    <location>
        <begin position="1"/>
        <end position="18"/>
    </location>
</feature>
<evidence type="ECO:0000313" key="2">
    <source>
        <dbReference type="EMBL" id="GAA4464870.1"/>
    </source>
</evidence>
<accession>A0ABP8NC67</accession>
<evidence type="ECO:0000313" key="3">
    <source>
        <dbReference type="Proteomes" id="UP001501175"/>
    </source>
</evidence>
<name>A0ABP8NC67_9BACT</name>
<dbReference type="InterPro" id="IPR038707">
    <property type="entry name" value="TraQ_sf"/>
</dbReference>
<protein>
    <recommendedName>
        <fullName evidence="4">Gliding motility-associated lipoprotein GldH</fullName>
    </recommendedName>
</protein>